<dbReference type="InterPro" id="IPR039910">
    <property type="entry name" value="D15-like"/>
</dbReference>
<dbReference type="KEGG" id="tcc:18593879"/>
<dbReference type="AlphaFoldDB" id="A0AB32UYD4"/>
<feature type="domain" description="Bacterial surface antigen (D15)" evidence="5">
    <location>
        <begin position="185"/>
        <end position="516"/>
    </location>
</feature>
<proteinExistence type="predicted"/>
<dbReference type="Gene3D" id="3.10.20.310">
    <property type="entry name" value="membrane protein fhac"/>
    <property type="match status" value="1"/>
</dbReference>
<dbReference type="Gene3D" id="2.40.160.50">
    <property type="entry name" value="membrane protein fhac: a member of the omp85/tpsb transporter family"/>
    <property type="match status" value="1"/>
</dbReference>
<evidence type="ECO:0000313" key="8">
    <source>
        <dbReference type="RefSeq" id="XP_007021348.2"/>
    </source>
</evidence>
<dbReference type="FunFam" id="3.10.20.310:FF:000016">
    <property type="entry name" value="Outer membrane OMP85 family protein"/>
    <property type="match status" value="1"/>
</dbReference>
<dbReference type="GO" id="GO:0009707">
    <property type="term" value="C:chloroplast outer membrane"/>
    <property type="evidence" value="ECO:0007669"/>
    <property type="project" value="UniProtKB-SubCell"/>
</dbReference>
<dbReference type="GeneID" id="18593879"/>
<protein>
    <submittedName>
        <fullName evidence="8">Uncharacterized protein LOC18593879</fullName>
    </submittedName>
</protein>
<dbReference type="RefSeq" id="XP_007021348.2">
    <property type="nucleotide sequence ID" value="XM_007021286.2"/>
</dbReference>
<evidence type="ECO:0000259" key="5">
    <source>
        <dbReference type="Pfam" id="PF01103"/>
    </source>
</evidence>
<feature type="region of interest" description="Disordered" evidence="4">
    <location>
        <begin position="1"/>
        <end position="55"/>
    </location>
</feature>
<dbReference type="PANTHER" id="PTHR12815">
    <property type="entry name" value="SORTING AND ASSEMBLY MACHINERY SAMM50 PROTEIN FAMILY MEMBER"/>
    <property type="match status" value="1"/>
</dbReference>
<keyword evidence="2" id="KW-0472">Membrane</keyword>
<gene>
    <name evidence="8" type="primary">LOC18593879</name>
</gene>
<feature type="domain" description="POTRA" evidence="6">
    <location>
        <begin position="76"/>
        <end position="153"/>
    </location>
</feature>
<sequence length="524" mass="58304">MPDPDPKLDSENQEPDNADDLDEEDDDDDQYDEEDEEEEEEEDYDDVAFEPTTPRSARLKMDALVRRMLTGPVSIHVHDVIIKGNTKTKGYIIEAEALEALKKATTMQELLQASNAVNSRLKSLGLFNSVKITLDSGPPEIPGSANIVIEVEEARNRLWGEIGAYTKTEAKSSSVEGSIKYRNLLGYGDLWDGSIAYGFDHSAEVSGGVYFPRFKALVAPVTARAYILTQDWLNFYSYKERSVGLSLGLFSNRYHNLEYHLAWQTLADASQLSSSSIRSQLGHNLLSSLKYRLKIDRRNSPVRPTRGYAFMATTQIGGLAPDSHSLRFLRQEFDLRCAIPLGFYNAAFNLGISSGVIFPWGNGFLNKTTSLPERFFLGGNLSPVCALGGPKALWGFKTRGVGPCEPTRQINNEDADAVGRDFLGGNLAVTALADLSFDLPPRWFREKGIHAHVFACAGNVAKLAENYRSFSVQKFIESFRSSVGVGIAVPTSLFRMELNYCYILKKFDHDHAKAGFWLTFSRPS</sequence>
<feature type="compositionally biased region" description="Basic and acidic residues" evidence="4">
    <location>
        <begin position="1"/>
        <end position="10"/>
    </location>
</feature>
<evidence type="ECO:0000313" key="7">
    <source>
        <dbReference type="Proteomes" id="UP000694886"/>
    </source>
</evidence>
<dbReference type="Proteomes" id="UP000694886">
    <property type="component" value="Chromosome 7"/>
</dbReference>
<dbReference type="InterPro" id="IPR000184">
    <property type="entry name" value="Bac_surfAg_D15"/>
</dbReference>
<keyword evidence="1" id="KW-1002">Plastid outer membrane</keyword>
<keyword evidence="1" id="KW-0934">Plastid</keyword>
<dbReference type="Pfam" id="PF07244">
    <property type="entry name" value="POTRA"/>
    <property type="match status" value="1"/>
</dbReference>
<dbReference type="Pfam" id="PF01103">
    <property type="entry name" value="Omp85"/>
    <property type="match status" value="1"/>
</dbReference>
<evidence type="ECO:0000256" key="4">
    <source>
        <dbReference type="SAM" id="MobiDB-lite"/>
    </source>
</evidence>
<evidence type="ECO:0000256" key="2">
    <source>
        <dbReference type="ARBA" id="ARBA00023136"/>
    </source>
</evidence>
<evidence type="ECO:0000256" key="3">
    <source>
        <dbReference type="ARBA" id="ARBA00024013"/>
    </source>
</evidence>
<feature type="compositionally biased region" description="Acidic residues" evidence="4">
    <location>
        <begin position="11"/>
        <end position="48"/>
    </location>
</feature>
<name>A0AB32UYD4_THECC</name>
<organism evidence="7 8">
    <name type="scientific">Theobroma cacao</name>
    <name type="common">Cacao</name>
    <name type="synonym">Cocoa</name>
    <dbReference type="NCBI Taxonomy" id="3641"/>
    <lineage>
        <taxon>Eukaryota</taxon>
        <taxon>Viridiplantae</taxon>
        <taxon>Streptophyta</taxon>
        <taxon>Embryophyta</taxon>
        <taxon>Tracheophyta</taxon>
        <taxon>Spermatophyta</taxon>
        <taxon>Magnoliopsida</taxon>
        <taxon>eudicotyledons</taxon>
        <taxon>Gunneridae</taxon>
        <taxon>Pentapetalae</taxon>
        <taxon>rosids</taxon>
        <taxon>malvids</taxon>
        <taxon>Malvales</taxon>
        <taxon>Malvaceae</taxon>
        <taxon>Byttnerioideae</taxon>
        <taxon>Theobroma</taxon>
    </lineage>
</organism>
<dbReference type="FunFam" id="2.40.160.50:FF:000005">
    <property type="entry name" value="Outer membrane OMP85 family protein"/>
    <property type="match status" value="1"/>
</dbReference>
<reference evidence="8" key="2">
    <citation type="submission" date="2025-08" db="UniProtKB">
        <authorList>
            <consortium name="RefSeq"/>
        </authorList>
    </citation>
    <scope>IDENTIFICATION</scope>
</reference>
<dbReference type="PANTHER" id="PTHR12815:SF41">
    <property type="entry name" value="OUTER MEMBRANE OMP85 FAMILY PROTEIN ISOFORM 1"/>
    <property type="match status" value="1"/>
</dbReference>
<reference evidence="7" key="1">
    <citation type="journal article" date="1997" name="Nucleic Acids Res.">
        <title>tRNAscan-SE: a program for improved detection of transfer RNA genes in genomic sequence.</title>
        <authorList>
            <person name="Lowe T.M."/>
            <person name="Eddy S.R."/>
        </authorList>
    </citation>
    <scope>NUCLEOTIDE SEQUENCE [LARGE SCALE GENOMIC DNA]</scope>
    <source>
        <strain evidence="7">r\B97-61/B2</strain>
    </source>
</reference>
<accession>A0AB32UYD4</accession>
<dbReference type="InterPro" id="IPR010827">
    <property type="entry name" value="BamA/TamA_POTRA"/>
</dbReference>
<evidence type="ECO:0000256" key="1">
    <source>
        <dbReference type="ARBA" id="ARBA00022805"/>
    </source>
</evidence>
<dbReference type="Gramene" id="Tc07v2_t006520.1">
    <property type="protein sequence ID" value="Tc07v2_p006520.1"/>
    <property type="gene ID" value="Tc07v2_g006520"/>
</dbReference>
<comment type="subcellular location">
    <subcellularLocation>
        <location evidence="3">Plastid</location>
        <location evidence="3">Chloroplast outer membrane</location>
    </subcellularLocation>
</comment>
<evidence type="ECO:0000259" key="6">
    <source>
        <dbReference type="Pfam" id="PF07244"/>
    </source>
</evidence>